<evidence type="ECO:0000313" key="3">
    <source>
        <dbReference type="EMBL" id="GGN58437.1"/>
    </source>
</evidence>
<keyword evidence="2" id="KW-0472">Membrane</keyword>
<dbReference type="EMBL" id="BMND01000031">
    <property type="protein sequence ID" value="GGN58437.1"/>
    <property type="molecule type" value="Genomic_DNA"/>
</dbReference>
<feature type="transmembrane region" description="Helical" evidence="2">
    <location>
        <begin position="171"/>
        <end position="192"/>
    </location>
</feature>
<gene>
    <name evidence="3" type="ORF">GCM10012285_54730</name>
</gene>
<accession>A0ABQ2JVD0</accession>
<dbReference type="Proteomes" id="UP000600080">
    <property type="component" value="Unassembled WGS sequence"/>
</dbReference>
<feature type="transmembrane region" description="Helical" evidence="2">
    <location>
        <begin position="72"/>
        <end position="90"/>
    </location>
</feature>
<reference evidence="4" key="1">
    <citation type="journal article" date="2019" name="Int. J. Syst. Evol. Microbiol.">
        <title>The Global Catalogue of Microorganisms (GCM) 10K type strain sequencing project: providing services to taxonomists for standard genome sequencing and annotation.</title>
        <authorList>
            <consortium name="The Broad Institute Genomics Platform"/>
            <consortium name="The Broad Institute Genome Sequencing Center for Infectious Disease"/>
            <person name="Wu L."/>
            <person name="Ma J."/>
        </authorList>
    </citation>
    <scope>NUCLEOTIDE SEQUENCE [LARGE SCALE GENOMIC DNA]</scope>
    <source>
        <strain evidence="4">CGMCC 4.7323</strain>
    </source>
</reference>
<evidence type="ECO:0000313" key="4">
    <source>
        <dbReference type="Proteomes" id="UP000600080"/>
    </source>
</evidence>
<evidence type="ECO:0000256" key="1">
    <source>
        <dbReference type="SAM" id="MobiDB-lite"/>
    </source>
</evidence>
<protein>
    <recommendedName>
        <fullName evidence="5">Integral membrane regulator</fullName>
    </recommendedName>
</protein>
<feature type="transmembrane region" description="Helical" evidence="2">
    <location>
        <begin position="102"/>
        <end position="120"/>
    </location>
</feature>
<feature type="region of interest" description="Disordered" evidence="1">
    <location>
        <begin position="1"/>
        <end position="29"/>
    </location>
</feature>
<sequence length="242" mass="24708">MSDPTRTSQSTRHASGPAGAAARTPAAAVAPRIRRPRAAAFRALISAAALTGTLLAAAGATAPATLLARFPVQANLAAALIFAGAAHRAWNGRRAVSPRLTGALLPFLLLPAVLHHAFPAADSTAFALPHATAPTVPQAVAHQLLFAATPLAALADWLLLTAPRGFRAACIWQWSVYPLLYLAFALAFPAVAGAPSPGAALALGIGLAGFLLPLIVIGIDQVRPAPRLRGNRISPTGIGPLK</sequence>
<evidence type="ECO:0008006" key="5">
    <source>
        <dbReference type="Google" id="ProtNLM"/>
    </source>
</evidence>
<comment type="caution">
    <text evidence="3">The sequence shown here is derived from an EMBL/GenBank/DDBJ whole genome shotgun (WGS) entry which is preliminary data.</text>
</comment>
<keyword evidence="2" id="KW-1133">Transmembrane helix</keyword>
<feature type="transmembrane region" description="Helical" evidence="2">
    <location>
        <begin position="198"/>
        <end position="219"/>
    </location>
</feature>
<feature type="compositionally biased region" description="Polar residues" evidence="1">
    <location>
        <begin position="1"/>
        <end position="11"/>
    </location>
</feature>
<feature type="transmembrane region" description="Helical" evidence="2">
    <location>
        <begin position="39"/>
        <end position="60"/>
    </location>
</feature>
<name>A0ABQ2JVD0_9ACTN</name>
<proteinExistence type="predicted"/>
<dbReference type="GeneID" id="301551150"/>
<organism evidence="3 4">
    <name type="scientific">Streptomyces kronopolitis</name>
    <dbReference type="NCBI Taxonomy" id="1612435"/>
    <lineage>
        <taxon>Bacteria</taxon>
        <taxon>Bacillati</taxon>
        <taxon>Actinomycetota</taxon>
        <taxon>Actinomycetes</taxon>
        <taxon>Kitasatosporales</taxon>
        <taxon>Streptomycetaceae</taxon>
        <taxon>Streptomyces</taxon>
    </lineage>
</organism>
<evidence type="ECO:0000256" key="2">
    <source>
        <dbReference type="SAM" id="Phobius"/>
    </source>
</evidence>
<feature type="transmembrane region" description="Helical" evidence="2">
    <location>
        <begin position="140"/>
        <end position="159"/>
    </location>
</feature>
<keyword evidence="2" id="KW-0812">Transmembrane</keyword>
<feature type="compositionally biased region" description="Low complexity" evidence="1">
    <location>
        <begin position="12"/>
        <end position="29"/>
    </location>
</feature>
<dbReference type="RefSeq" id="WP_189102448.1">
    <property type="nucleotide sequence ID" value="NZ_BMND01000031.1"/>
</dbReference>
<keyword evidence="4" id="KW-1185">Reference proteome</keyword>